<dbReference type="Gene3D" id="3.10.310.70">
    <property type="match status" value="1"/>
</dbReference>
<dbReference type="SUPFAM" id="SSF51556">
    <property type="entry name" value="Metallo-dependent hydrolases"/>
    <property type="match status" value="1"/>
</dbReference>
<dbReference type="Gene3D" id="2.30.40.10">
    <property type="entry name" value="Urease, subunit C, domain 1"/>
    <property type="match status" value="1"/>
</dbReference>
<dbReference type="EMBL" id="CP011971">
    <property type="protein sequence ID" value="AMN45584.1"/>
    <property type="molecule type" value="Genomic_DNA"/>
</dbReference>
<protein>
    <recommendedName>
        <fullName evidence="1">Amidohydrolase 3 domain-containing protein</fullName>
    </recommendedName>
</protein>
<accession>A0A127F559</accession>
<dbReference type="InterPro" id="IPR032466">
    <property type="entry name" value="Metal_Hydrolase"/>
</dbReference>
<dbReference type="RefSeq" id="WP_157071609.1">
    <property type="nucleotide sequence ID" value="NZ_CP011971.1"/>
</dbReference>
<evidence type="ECO:0000259" key="1">
    <source>
        <dbReference type="Pfam" id="PF07969"/>
    </source>
</evidence>
<gene>
    <name evidence="2" type="ORF">ACG33_00385</name>
</gene>
<dbReference type="AlphaFoldDB" id="A0A127F559"/>
<dbReference type="OrthoDB" id="9031471at2"/>
<evidence type="ECO:0000313" key="2">
    <source>
        <dbReference type="EMBL" id="AMN45584.1"/>
    </source>
</evidence>
<dbReference type="InterPro" id="IPR013108">
    <property type="entry name" value="Amidohydro_3"/>
</dbReference>
<dbReference type="PANTHER" id="PTHR22642">
    <property type="entry name" value="IMIDAZOLONEPROPIONASE"/>
    <property type="match status" value="1"/>
</dbReference>
<dbReference type="KEGG" id="sdf:ACG33_00385"/>
<dbReference type="Pfam" id="PF07969">
    <property type="entry name" value="Amidohydro_3"/>
    <property type="match status" value="1"/>
</dbReference>
<dbReference type="InterPro" id="IPR011059">
    <property type="entry name" value="Metal-dep_hydrolase_composite"/>
</dbReference>
<dbReference type="GO" id="GO:0016810">
    <property type="term" value="F:hydrolase activity, acting on carbon-nitrogen (but not peptide) bonds"/>
    <property type="evidence" value="ECO:0007669"/>
    <property type="project" value="InterPro"/>
</dbReference>
<feature type="domain" description="Amidohydrolase 3" evidence="1">
    <location>
        <begin position="39"/>
        <end position="464"/>
    </location>
</feature>
<organism evidence="2 3">
    <name type="scientific">Steroidobacter denitrificans</name>
    <dbReference type="NCBI Taxonomy" id="465721"/>
    <lineage>
        <taxon>Bacteria</taxon>
        <taxon>Pseudomonadati</taxon>
        <taxon>Pseudomonadota</taxon>
        <taxon>Gammaproteobacteria</taxon>
        <taxon>Steroidobacterales</taxon>
        <taxon>Steroidobacteraceae</taxon>
        <taxon>Steroidobacter</taxon>
    </lineage>
</organism>
<reference evidence="2 3" key="1">
    <citation type="submission" date="2015-06" db="EMBL/GenBank/DDBJ databases">
        <title>A Comprehensive Approach to Explore the Metabolic and Phylogenetic Diversity of Bacterial Steroid Degradation in the Environment: Testosterone as an Example.</title>
        <authorList>
            <person name="Yang F.-C."/>
            <person name="Chen Y.-L."/>
            <person name="Yu C.-P."/>
            <person name="Tang S.-L."/>
            <person name="Wang P.-H."/>
            <person name="Ismail W."/>
            <person name="Wang C.-H."/>
            <person name="Yang C.-Y."/>
            <person name="Chiang Y.-R."/>
        </authorList>
    </citation>
    <scope>NUCLEOTIDE SEQUENCE [LARGE SCALE GENOMIC DNA]</scope>
    <source>
        <strain evidence="2 3">DSM 18526</strain>
    </source>
</reference>
<sequence>MLIHNATLQDGTLVDLRIEGPSVAAIETHLPPRPGEILLDAGGGVLLPGLHDHHLHLMALATSLESLRCGPPHVSTAQELEHRLVEHAAIPIEPGQDWIRGIGYHESVAGEIDRDWLDRVVPSRPVRVQHRSGRLWIINSPGLERLCSSSTATTLRQAPPAAELATGRILDADLWLRDRLGGRAPSLRRASTLLASYGITGVTDASARNTWCDYEHFIDIVARDELLQRLIVMGDASLDAAQSTAFVQRGPTKIYLREAALPTVEQLFASIAHSHAADRAVAIHCVTETEVVFASTAFAEVGSRPGDRIEHASIAPPEVIALLADQGLTVVTQPNFIRERGDTYLTDVPARDRAWLYRGRGFIDAGIHLAAGTDAPLGEPNPWLAMQAAVDRRTLGGKMLGEDEALSPEEALSLFSGDPLAPGSGGHRIAPGSTADFCVLDRPWTVAKKNLAATRVIATIRAGHLIWQG</sequence>
<dbReference type="STRING" id="465721.ACG33_00385"/>
<name>A0A127F559_STEDE</name>
<proteinExistence type="predicted"/>
<evidence type="ECO:0000313" key="3">
    <source>
        <dbReference type="Proteomes" id="UP000070250"/>
    </source>
</evidence>
<dbReference type="PATRIC" id="fig|465721.4.peg.84"/>
<keyword evidence="3" id="KW-1185">Reference proteome</keyword>
<dbReference type="Proteomes" id="UP000070250">
    <property type="component" value="Chromosome"/>
</dbReference>
<dbReference type="Gene3D" id="3.20.20.140">
    <property type="entry name" value="Metal-dependent hydrolases"/>
    <property type="match status" value="2"/>
</dbReference>
<dbReference type="SUPFAM" id="SSF51338">
    <property type="entry name" value="Composite domain of metallo-dependent hydrolases"/>
    <property type="match status" value="1"/>
</dbReference>
<dbReference type="PANTHER" id="PTHR22642:SF2">
    <property type="entry name" value="PROTEIN LONG AFTER FAR-RED 3"/>
    <property type="match status" value="1"/>
</dbReference>